<evidence type="ECO:0000313" key="1">
    <source>
        <dbReference type="EMBL" id="MFB9907857.1"/>
    </source>
</evidence>
<dbReference type="SUPFAM" id="SSF56762">
    <property type="entry name" value="HydB/Nqo4-like"/>
    <property type="match status" value="1"/>
</dbReference>
<reference evidence="1 2" key="1">
    <citation type="submission" date="2024-09" db="EMBL/GenBank/DDBJ databases">
        <authorList>
            <person name="Sun Q."/>
            <person name="Mori K."/>
        </authorList>
    </citation>
    <scope>NUCLEOTIDE SEQUENCE [LARGE SCALE GENOMIC DNA]</scope>
    <source>
        <strain evidence="1 2">TBRC 7907</strain>
    </source>
</reference>
<gene>
    <name evidence="1" type="ORF">ACFFQA_28315</name>
</gene>
<sequence>MKIVDPSFFTWPALPVALADTIGLDFPLTDKSFDLSHAGNDPLLARLAP</sequence>
<evidence type="ECO:0000313" key="2">
    <source>
        <dbReference type="Proteomes" id="UP001589693"/>
    </source>
</evidence>
<proteinExistence type="predicted"/>
<dbReference type="InterPro" id="IPR029014">
    <property type="entry name" value="NiFe-Hase_large"/>
</dbReference>
<accession>A0ABV6A3W8</accession>
<comment type="caution">
    <text evidence="1">The sequence shown here is derived from an EMBL/GenBank/DDBJ whole genome shotgun (WGS) entry which is preliminary data.</text>
</comment>
<evidence type="ECO:0008006" key="3">
    <source>
        <dbReference type="Google" id="ProtNLM"/>
    </source>
</evidence>
<name>A0ABV6A3W8_9PSEU</name>
<organism evidence="1 2">
    <name type="scientific">Allokutzneria oryzae</name>
    <dbReference type="NCBI Taxonomy" id="1378989"/>
    <lineage>
        <taxon>Bacteria</taxon>
        <taxon>Bacillati</taxon>
        <taxon>Actinomycetota</taxon>
        <taxon>Actinomycetes</taxon>
        <taxon>Pseudonocardiales</taxon>
        <taxon>Pseudonocardiaceae</taxon>
        <taxon>Allokutzneria</taxon>
    </lineage>
</organism>
<dbReference type="RefSeq" id="WP_377858765.1">
    <property type="nucleotide sequence ID" value="NZ_JBHLZU010000024.1"/>
</dbReference>
<dbReference type="Proteomes" id="UP001589693">
    <property type="component" value="Unassembled WGS sequence"/>
</dbReference>
<protein>
    <recommendedName>
        <fullName evidence="3">Glutathione S-transferase</fullName>
    </recommendedName>
</protein>
<keyword evidence="2" id="KW-1185">Reference proteome</keyword>
<dbReference type="EMBL" id="JBHLZU010000024">
    <property type="protein sequence ID" value="MFB9907857.1"/>
    <property type="molecule type" value="Genomic_DNA"/>
</dbReference>